<keyword evidence="3" id="KW-1185">Reference proteome</keyword>
<evidence type="ECO:0000256" key="1">
    <source>
        <dbReference type="SAM" id="Phobius"/>
    </source>
</evidence>
<keyword evidence="1" id="KW-0472">Membrane</keyword>
<sequence>MSAVALLLGSIFLFLGIRISMDAKVLHMLGFRREGKWMAHAALAMAVLGFVFWNAGSPKPSIVTASASETYLLR</sequence>
<dbReference type="KEGG" id="vg:40074485"/>
<protein>
    <submittedName>
        <fullName evidence="2">Uncharacterized protein</fullName>
    </submittedName>
</protein>
<keyword evidence="1" id="KW-0812">Transmembrane</keyword>
<name>A0A1L7N1B9_9CAUD</name>
<dbReference type="Proteomes" id="UP000222831">
    <property type="component" value="Segment"/>
</dbReference>
<evidence type="ECO:0000313" key="2">
    <source>
        <dbReference type="EMBL" id="BAW19064.1"/>
    </source>
</evidence>
<accession>A0A1L7N1B9</accession>
<feature type="transmembrane region" description="Helical" evidence="1">
    <location>
        <begin position="38"/>
        <end position="56"/>
    </location>
</feature>
<dbReference type="GeneID" id="40074485"/>
<evidence type="ECO:0000313" key="3">
    <source>
        <dbReference type="Proteomes" id="UP000222831"/>
    </source>
</evidence>
<dbReference type="RefSeq" id="YP_009598783.1">
    <property type="nucleotide sequence ID" value="NC_041911.1"/>
</dbReference>
<organism evidence="2 3">
    <name type="scientific">Ralstonia phage RP12</name>
    <dbReference type="NCBI Taxonomy" id="1923889"/>
    <lineage>
        <taxon>Viruses</taxon>
        <taxon>Duplodnaviria</taxon>
        <taxon>Heunggongvirae</taxon>
        <taxon>Uroviricota</taxon>
        <taxon>Caudoviricetes</taxon>
        <taxon>Chimalliviridae</taxon>
        <taxon>Ripduovirus</taxon>
        <taxon>Ripduovirus RP12</taxon>
    </lineage>
</organism>
<proteinExistence type="predicted"/>
<keyword evidence="1" id="KW-1133">Transmembrane helix</keyword>
<dbReference type="EMBL" id="AP017924">
    <property type="protein sequence ID" value="BAW19064.1"/>
    <property type="molecule type" value="Genomic_DNA"/>
</dbReference>
<reference evidence="2 3" key="1">
    <citation type="submission" date="2016-12" db="EMBL/GenBank/DDBJ databases">
        <title>Characterization of two jumbo phages RP12 and RP31 infecting the phytopathogen Ralstonia solanacearum.</title>
        <authorList>
            <person name="Kawasaki T."/>
            <person name="Yoshikawa G."/>
            <person name="Ogata H."/>
            <person name="Yamada T."/>
        </authorList>
    </citation>
    <scope>NUCLEOTIDE SEQUENCE [LARGE SCALE GENOMIC DNA]</scope>
    <source>
        <strain evidence="2 3">RP12</strain>
    </source>
</reference>